<keyword evidence="2 6" id="KW-0812">Transmembrane</keyword>
<feature type="transmembrane region" description="Helical" evidence="6">
    <location>
        <begin position="56"/>
        <end position="74"/>
    </location>
</feature>
<proteinExistence type="inferred from homology"/>
<gene>
    <name evidence="7" type="ORF">QQF64_022121</name>
</gene>
<dbReference type="EMBL" id="JAYMGO010000024">
    <property type="protein sequence ID" value="KAL1248803.1"/>
    <property type="molecule type" value="Genomic_DNA"/>
</dbReference>
<sequence length="522" mass="57495">MQWKFCPQPTKMDLCGLKEILYRIQNSVNKLLHWALVQFTDLTAGLLAHFLFRLHFHFFLSVLVMFGPVLSLWVSKHSIFGNKNHYLYRLFLHSCWGWTCILCGSFIFLLSYCISNSFTHSVRHLSRLLVAGTLWTLFRRLLSFLVDASGSCFEPLQSHRNPTELLDSDTGHLLLLREKKGKAACLKAGLQWQGCEVSDDILILSLCCLILAEEIEVFGPCMALGKAVGAPLRILFMLCVLLMSLWIFLILCLLAHFPLFPSQLVGGALGYLGWKGLYYKGCSSVELWVGQNSYVSIVQSVIVFGHRPPLQGEATLTGQRSSAAALWTGQRAMDQECNSAHRTPWPPGKFGSGCEFTPEETLGVRTATVCIQETCNRLCILGKAALTGQGSSAAALWTGQRAMDQECNSVHRTPWPPGKFGAGCEFTPEETLGVRTRGEATLTGQRSSAAALWTGQRAMDQECNSAHRTPWPPGKFGSGCEFTPEETLGVRTATVCIQETCNRLCILGKAALTGQGSSAVAL</sequence>
<accession>A0ABR3L7J9</accession>
<feature type="transmembrane region" description="Helical" evidence="6">
    <location>
        <begin position="234"/>
        <end position="257"/>
    </location>
</feature>
<dbReference type="InterPro" id="IPR019388">
    <property type="entry name" value="FIT"/>
</dbReference>
<comment type="caution">
    <text evidence="7">The sequence shown here is derived from an EMBL/GenBank/DDBJ whole genome shotgun (WGS) entry which is preliminary data.</text>
</comment>
<dbReference type="HAMAP" id="MF_03230">
    <property type="entry name" value="FITM2"/>
    <property type="match status" value="1"/>
</dbReference>
<keyword evidence="5 6" id="KW-0472">Membrane</keyword>
<evidence type="ECO:0000256" key="2">
    <source>
        <dbReference type="ARBA" id="ARBA00022692"/>
    </source>
</evidence>
<protein>
    <recommendedName>
        <fullName evidence="9">Fat storage-inducing transmembrane protein 1</fullName>
    </recommendedName>
</protein>
<evidence type="ECO:0000256" key="5">
    <source>
        <dbReference type="ARBA" id="ARBA00023136"/>
    </source>
</evidence>
<feature type="transmembrane region" description="Helical" evidence="6">
    <location>
        <begin position="86"/>
        <end position="112"/>
    </location>
</feature>
<keyword evidence="8" id="KW-1185">Reference proteome</keyword>
<name>A0ABR3L7J9_9TELE</name>
<comment type="subcellular location">
    <subcellularLocation>
        <location evidence="1">Endoplasmic reticulum membrane</location>
        <topology evidence="1">Multi-pass membrane protein</topology>
    </subcellularLocation>
</comment>
<evidence type="ECO:0000256" key="6">
    <source>
        <dbReference type="SAM" id="Phobius"/>
    </source>
</evidence>
<keyword evidence="3" id="KW-0256">Endoplasmic reticulum</keyword>
<dbReference type="InterPro" id="IPR046401">
    <property type="entry name" value="FITM1/2"/>
</dbReference>
<evidence type="ECO:0000256" key="1">
    <source>
        <dbReference type="ARBA" id="ARBA00004477"/>
    </source>
</evidence>
<dbReference type="Proteomes" id="UP001558613">
    <property type="component" value="Unassembled WGS sequence"/>
</dbReference>
<keyword evidence="4 6" id="KW-1133">Transmembrane helix</keyword>
<dbReference type="Pfam" id="PF10261">
    <property type="entry name" value="FIT"/>
    <property type="match status" value="1"/>
</dbReference>
<dbReference type="PANTHER" id="PTHR23129:SF3">
    <property type="entry name" value="FAT STORAGE-INDUCING TRANSMEMBRANE PROTEIN 1"/>
    <property type="match status" value="1"/>
</dbReference>
<organism evidence="7 8">
    <name type="scientific">Cirrhinus molitorella</name>
    <name type="common">mud carp</name>
    <dbReference type="NCBI Taxonomy" id="172907"/>
    <lineage>
        <taxon>Eukaryota</taxon>
        <taxon>Metazoa</taxon>
        <taxon>Chordata</taxon>
        <taxon>Craniata</taxon>
        <taxon>Vertebrata</taxon>
        <taxon>Euteleostomi</taxon>
        <taxon>Actinopterygii</taxon>
        <taxon>Neopterygii</taxon>
        <taxon>Teleostei</taxon>
        <taxon>Ostariophysi</taxon>
        <taxon>Cypriniformes</taxon>
        <taxon>Cyprinidae</taxon>
        <taxon>Labeoninae</taxon>
        <taxon>Labeonini</taxon>
        <taxon>Cirrhinus</taxon>
    </lineage>
</organism>
<evidence type="ECO:0000256" key="3">
    <source>
        <dbReference type="ARBA" id="ARBA00022824"/>
    </source>
</evidence>
<evidence type="ECO:0000256" key="4">
    <source>
        <dbReference type="ARBA" id="ARBA00022989"/>
    </source>
</evidence>
<dbReference type="PANTHER" id="PTHR23129">
    <property type="entry name" value="ACYL-COENZYME A DIPHOSPHATASE FITM2"/>
    <property type="match status" value="1"/>
</dbReference>
<evidence type="ECO:0000313" key="7">
    <source>
        <dbReference type="EMBL" id="KAL1248803.1"/>
    </source>
</evidence>
<evidence type="ECO:0000313" key="8">
    <source>
        <dbReference type="Proteomes" id="UP001558613"/>
    </source>
</evidence>
<evidence type="ECO:0008006" key="9">
    <source>
        <dbReference type="Google" id="ProtNLM"/>
    </source>
</evidence>
<reference evidence="7 8" key="1">
    <citation type="submission" date="2023-09" db="EMBL/GenBank/DDBJ databases">
        <authorList>
            <person name="Wang M."/>
        </authorList>
    </citation>
    <scope>NUCLEOTIDE SEQUENCE [LARGE SCALE GENOMIC DNA]</scope>
    <source>
        <strain evidence="7">GT-2023</strain>
        <tissue evidence="7">Liver</tissue>
    </source>
</reference>